<reference evidence="2" key="1">
    <citation type="journal article" date="2020" name="bioRxiv">
        <title>Hybrid origin of Populus tomentosa Carr. identified through genome sequencing and phylogenomic analysis.</title>
        <authorList>
            <person name="An X."/>
            <person name="Gao K."/>
            <person name="Chen Z."/>
            <person name="Li J."/>
            <person name="Yang X."/>
            <person name="Yang X."/>
            <person name="Zhou J."/>
            <person name="Guo T."/>
            <person name="Zhao T."/>
            <person name="Huang S."/>
            <person name="Miao D."/>
            <person name="Khan W.U."/>
            <person name="Rao P."/>
            <person name="Ye M."/>
            <person name="Lei B."/>
            <person name="Liao W."/>
            <person name="Wang J."/>
            <person name="Ji L."/>
            <person name="Li Y."/>
            <person name="Guo B."/>
            <person name="Mustafa N.S."/>
            <person name="Li S."/>
            <person name="Yun Q."/>
            <person name="Keller S.R."/>
            <person name="Mao J."/>
            <person name="Zhang R."/>
            <person name="Strauss S.H."/>
        </authorList>
    </citation>
    <scope>NUCLEOTIDE SEQUENCE</scope>
    <source>
        <strain evidence="2">GM15</strain>
        <tissue evidence="2">Leaf</tissue>
    </source>
</reference>
<dbReference type="AlphaFoldDB" id="A0A8X7ZIW5"/>
<dbReference type="PANTHER" id="PTHR35300:SF5">
    <property type="entry name" value="HISTONE ACETYLTRANSFERASE"/>
    <property type="match status" value="1"/>
</dbReference>
<keyword evidence="3" id="KW-1185">Reference proteome</keyword>
<evidence type="ECO:0000313" key="2">
    <source>
        <dbReference type="EMBL" id="KAG6770744.1"/>
    </source>
</evidence>
<dbReference type="Proteomes" id="UP000886885">
    <property type="component" value="Chromosome 6D"/>
</dbReference>
<evidence type="ECO:0000256" key="1">
    <source>
        <dbReference type="SAM" id="MobiDB-lite"/>
    </source>
</evidence>
<comment type="caution">
    <text evidence="2">The sequence shown here is derived from an EMBL/GenBank/DDBJ whole genome shotgun (WGS) entry which is preliminary data.</text>
</comment>
<accession>A0A8X7ZIW5</accession>
<evidence type="ECO:0008006" key="4">
    <source>
        <dbReference type="Google" id="ProtNLM"/>
    </source>
</evidence>
<name>A0A8X7ZIW5_POPTO</name>
<gene>
    <name evidence="2" type="ORF">POTOM_026435</name>
</gene>
<dbReference type="OrthoDB" id="1937968at2759"/>
<evidence type="ECO:0000313" key="3">
    <source>
        <dbReference type="Proteomes" id="UP000886885"/>
    </source>
</evidence>
<organism evidence="2 3">
    <name type="scientific">Populus tomentosa</name>
    <name type="common">Chinese white poplar</name>
    <dbReference type="NCBI Taxonomy" id="118781"/>
    <lineage>
        <taxon>Eukaryota</taxon>
        <taxon>Viridiplantae</taxon>
        <taxon>Streptophyta</taxon>
        <taxon>Embryophyta</taxon>
        <taxon>Tracheophyta</taxon>
        <taxon>Spermatophyta</taxon>
        <taxon>Magnoliopsida</taxon>
        <taxon>eudicotyledons</taxon>
        <taxon>Gunneridae</taxon>
        <taxon>Pentapetalae</taxon>
        <taxon>rosids</taxon>
        <taxon>fabids</taxon>
        <taxon>Malpighiales</taxon>
        <taxon>Salicaceae</taxon>
        <taxon>Saliceae</taxon>
        <taxon>Populus</taxon>
    </lineage>
</organism>
<dbReference type="EMBL" id="JAAWWB010000012">
    <property type="protein sequence ID" value="KAG6770744.1"/>
    <property type="molecule type" value="Genomic_DNA"/>
</dbReference>
<sequence length="538" mass="60386">MGHTFHIIQQEACLHGKNMRPPCLTPVTVHVVVGERRTDNIVTVGGVYATPAPASTSTVKGSQETGRKIFKERDKVEWRERKRKRPKPMGNGGEIERGTLGFRGSRHLNLSSSWSFFLPLKELVLVKVKKKMPRPGPRPYECVRRAWHSDRHQPIRGSLIQEIFRLVNEAHSSTTKKNKEWQEKLPVVVLKAEEIMYSKANSEAEYMELKTLWDRTNDAINTIIRRDESMETGELLQPCIEAALNLGCTPRRASRSQRNCNPSFYLNPSTQEPHTLSSGSVHSAIQANRTSNSHVLPNYSSMVKPIIMNSTPPGSESQDFVGQSNGTSNRFLFIDDNIPLSNVNQCLPLGNYRIPSLCSVYPLYYGSCLEPQRGCGALPETFPGTMEPVKVAVMQNFFPCNEDTPVKTCHADHKDSPSQPQEIGCDLSLRLGSLPAPMLSVKTKQLKDAKDGGHDCSQEGGKVDDWMSQADKELPFFTRVNLADSLVSHSSKSREHVNIDETMKKRKAVLDHHVEDQFCWQPKLHCNQLTCRMKSAGS</sequence>
<protein>
    <recommendedName>
        <fullName evidence="4">Histone acetyltransferase</fullName>
    </recommendedName>
</protein>
<feature type="region of interest" description="Disordered" evidence="1">
    <location>
        <begin position="77"/>
        <end position="98"/>
    </location>
</feature>
<proteinExistence type="predicted"/>
<dbReference type="PANTHER" id="PTHR35300">
    <property type="entry name" value="COACTIVATOR CBP, KIX DOMAIN-CONTAINING PROTEIN-RELATED"/>
    <property type="match status" value="1"/>
</dbReference>